<dbReference type="EMBL" id="CAJZBQ010000011">
    <property type="protein sequence ID" value="CAG9313512.1"/>
    <property type="molecule type" value="Genomic_DNA"/>
</dbReference>
<evidence type="ECO:0000313" key="3">
    <source>
        <dbReference type="EMBL" id="CAG9313512.1"/>
    </source>
</evidence>
<protein>
    <submittedName>
        <fullName evidence="3">Uncharacterized protein</fullName>
    </submittedName>
</protein>
<name>A0AAU9IJW9_9CILI</name>
<organism evidence="3 4">
    <name type="scientific">Blepharisma stoltei</name>
    <dbReference type="NCBI Taxonomy" id="1481888"/>
    <lineage>
        <taxon>Eukaryota</taxon>
        <taxon>Sar</taxon>
        <taxon>Alveolata</taxon>
        <taxon>Ciliophora</taxon>
        <taxon>Postciliodesmatophora</taxon>
        <taxon>Heterotrichea</taxon>
        <taxon>Heterotrichida</taxon>
        <taxon>Blepharismidae</taxon>
        <taxon>Blepharisma</taxon>
    </lineage>
</organism>
<feature type="signal peptide" evidence="2">
    <location>
        <begin position="1"/>
        <end position="17"/>
    </location>
</feature>
<evidence type="ECO:0000256" key="2">
    <source>
        <dbReference type="SAM" id="SignalP"/>
    </source>
</evidence>
<evidence type="ECO:0000256" key="1">
    <source>
        <dbReference type="SAM" id="MobiDB-lite"/>
    </source>
</evidence>
<keyword evidence="4" id="KW-1185">Reference proteome</keyword>
<comment type="caution">
    <text evidence="3">The sequence shown here is derived from an EMBL/GenBank/DDBJ whole genome shotgun (WGS) entry which is preliminary data.</text>
</comment>
<dbReference type="Proteomes" id="UP001162131">
    <property type="component" value="Unassembled WGS sequence"/>
</dbReference>
<dbReference type="AlphaFoldDB" id="A0AAU9IJW9"/>
<keyword evidence="2" id="KW-0732">Signal</keyword>
<evidence type="ECO:0000313" key="4">
    <source>
        <dbReference type="Proteomes" id="UP001162131"/>
    </source>
</evidence>
<proteinExistence type="predicted"/>
<accession>A0AAU9IJW9</accession>
<feature type="chain" id="PRO_5043414944" evidence="2">
    <location>
        <begin position="18"/>
        <end position="159"/>
    </location>
</feature>
<gene>
    <name evidence="3" type="ORF">BSTOLATCC_MIC9328</name>
</gene>
<feature type="region of interest" description="Disordered" evidence="1">
    <location>
        <begin position="114"/>
        <end position="133"/>
    </location>
</feature>
<sequence length="159" mass="18216">MGFISAFLCVFVPLVSFSTYITFRQGNKLPQITRQTGRSIGMGYNYLRIVIKHMTPKSNESIEVIRKMRQVGQQAFAFSNEVKWNLLETKPLIKEAFPNLTEDPFNKFGLRGEIKGEEEKKPNPAASTSNLIAETFNQRSQLIKKKKQKALEEETSNRI</sequence>
<reference evidence="3" key="1">
    <citation type="submission" date="2021-09" db="EMBL/GenBank/DDBJ databases">
        <authorList>
            <consortium name="AG Swart"/>
            <person name="Singh M."/>
            <person name="Singh A."/>
            <person name="Seah K."/>
            <person name="Emmerich C."/>
        </authorList>
    </citation>
    <scope>NUCLEOTIDE SEQUENCE</scope>
    <source>
        <strain evidence="3">ATCC30299</strain>
    </source>
</reference>